<dbReference type="RefSeq" id="WP_240986525.1">
    <property type="nucleotide sequence ID" value="NZ_LR746496.1"/>
</dbReference>
<dbReference type="PANTHER" id="PTHR35604:SF2">
    <property type="entry name" value="TRANSPOSASE INSH FOR INSERTION SEQUENCE ELEMENT IS5A-RELATED"/>
    <property type="match status" value="1"/>
</dbReference>
<proteinExistence type="predicted"/>
<sequence length="136" mass="15989">MLRTDNQMKLSEYGNLYDVVVPKDNLLRKIKENIDFGFVNPMLKKQYCEAFGRPAKEPEMMFKIMFLKRMYDMSDEILVDNLGYNMAFKYFIGLDPEDDTIDPSLLTKFRKTRITEDILEEMLFNAPQRSFGTLSG</sequence>
<protein>
    <submittedName>
        <fullName evidence="2">Transposase InsH, N-terminal</fullName>
    </submittedName>
</protein>
<organism evidence="2">
    <name type="scientific">Acididesulfobacillus acetoxydans</name>
    <dbReference type="NCBI Taxonomy" id="1561005"/>
    <lineage>
        <taxon>Bacteria</taxon>
        <taxon>Bacillati</taxon>
        <taxon>Bacillota</taxon>
        <taxon>Clostridia</taxon>
        <taxon>Eubacteriales</taxon>
        <taxon>Peptococcaceae</taxon>
        <taxon>Acididesulfobacillus</taxon>
    </lineage>
</organism>
<dbReference type="Proteomes" id="UP000836597">
    <property type="component" value="Chromosome"/>
</dbReference>
<evidence type="ECO:0000259" key="1">
    <source>
        <dbReference type="Pfam" id="PF05598"/>
    </source>
</evidence>
<dbReference type="Pfam" id="PF05598">
    <property type="entry name" value="DUF772"/>
    <property type="match status" value="1"/>
</dbReference>
<dbReference type="InterPro" id="IPR008490">
    <property type="entry name" value="Transposase_InsH_N"/>
</dbReference>
<gene>
    <name evidence="2" type="ORF">DEACI_4104</name>
</gene>
<dbReference type="PANTHER" id="PTHR35604">
    <property type="entry name" value="TRANSPOSASE INSH FOR INSERTION SEQUENCE ELEMENT IS5A-RELATED"/>
    <property type="match status" value="1"/>
</dbReference>
<dbReference type="EMBL" id="LR746496">
    <property type="protein sequence ID" value="CAA7603281.1"/>
    <property type="molecule type" value="Genomic_DNA"/>
</dbReference>
<feature type="domain" description="Transposase InsH N-terminal" evidence="1">
    <location>
        <begin position="20"/>
        <end position="111"/>
    </location>
</feature>
<accession>A0A8S0X1T1</accession>
<dbReference type="KEGG" id="aacx:DEACI_4104"/>
<evidence type="ECO:0000313" key="2">
    <source>
        <dbReference type="EMBL" id="CAA7603281.1"/>
    </source>
</evidence>
<dbReference type="AlphaFoldDB" id="A0A8S0X1T1"/>
<name>A0A8S0X1T1_9FIRM</name>
<reference evidence="2" key="1">
    <citation type="submission" date="2020-01" db="EMBL/GenBank/DDBJ databases">
        <authorList>
            <person name="Hornung B."/>
        </authorList>
    </citation>
    <scope>NUCLEOTIDE SEQUENCE</scope>
    <source>
        <strain evidence="2">PacBioINE</strain>
    </source>
</reference>